<organism evidence="3 4">
    <name type="scientific">Plectus sambesii</name>
    <dbReference type="NCBI Taxonomy" id="2011161"/>
    <lineage>
        <taxon>Eukaryota</taxon>
        <taxon>Metazoa</taxon>
        <taxon>Ecdysozoa</taxon>
        <taxon>Nematoda</taxon>
        <taxon>Chromadorea</taxon>
        <taxon>Plectida</taxon>
        <taxon>Plectina</taxon>
        <taxon>Plectoidea</taxon>
        <taxon>Plectidae</taxon>
        <taxon>Plectus</taxon>
    </lineage>
</organism>
<feature type="compositionally biased region" description="Low complexity" evidence="1">
    <location>
        <begin position="546"/>
        <end position="556"/>
    </location>
</feature>
<dbReference type="Pfam" id="PF00536">
    <property type="entry name" value="SAM_1"/>
    <property type="match status" value="2"/>
</dbReference>
<name>A0A914W362_9BILA</name>
<dbReference type="PANTHER" id="PTHR12776">
    <property type="entry name" value="KAZRIN-RELATED"/>
    <property type="match status" value="1"/>
</dbReference>
<feature type="domain" description="SAM" evidence="2">
    <location>
        <begin position="198"/>
        <end position="264"/>
    </location>
</feature>
<sequence length="727" mass="81000">MRDTERNIKELTADRDRADSERRRTTLALKDANTQIAQLQNHLKTSEAEKQRLATHVSELQGRFYMLTGQQMTAGESGNSRTPSMGYASLPVSPASLPDDQENSPDPPAIEVKMRPKATKPPSVRSRESSSQERPRLSRLFGFNNDRRRRSKLVVDSTPVHLRGDRRDSSADPIAADMQMADKAQRLIEARRLPMIDWRQAHVQAWAELELGLPPAMCAAIGNDVKSGKVLLAISDSDLSSTLGITPPLHKKKLRLAIEEYRFPSLCKYPALKEITWQYVTSHFLTACGLEQFVESFRTNLVDGRVLQQLNKKQLDKYLGVTSKFSQNSILRGIDLLRRFNFDVKALSRRRGECDRKNEDLLVWSTARVRRWVESVDLGEYAPNLERSGVHGALIVLDTTFTADTLAQALGIPNSKHMVRKHLGAEFGPLVFDARTRMAESDSEDQVPSRDSSTPFARDADSLGRQSSVLRSFSPATANHHSDVDDTPRRRSSALRSSFGKVFGLRAKKESDIVATLSESQSMMESMVARELAAGQLREQNGGGTLSSTTSDLGSSMERSTQPGVKQQQHQSNHRSHEYKSGTSSYRSSPRDKNDNSLTLSADSAVVMSDDSPPKSFHSSMHGFKMRSKSAGADRPIAHCRPHSIADLHAVEQDKLERRAARAAKVVSTSFAEQRQLHAWLSSDLFTSRDDSPSGRQIVPIAEADDEPMGRPRYLPISGENMQETDL</sequence>
<evidence type="ECO:0000313" key="4">
    <source>
        <dbReference type="WBParaSite" id="PSAMB.scaffold3123size19589.g20369.t1"/>
    </source>
</evidence>
<dbReference type="AlphaFoldDB" id="A0A914W362"/>
<dbReference type="Proteomes" id="UP000887566">
    <property type="component" value="Unplaced"/>
</dbReference>
<feature type="compositionally biased region" description="Polar residues" evidence="1">
    <location>
        <begin position="73"/>
        <end position="83"/>
    </location>
</feature>
<dbReference type="InterPro" id="IPR001660">
    <property type="entry name" value="SAM"/>
</dbReference>
<dbReference type="WBParaSite" id="PSAMB.scaffold3123size19589.g20369.t1">
    <property type="protein sequence ID" value="PSAMB.scaffold3123size19589.g20369.t1"/>
    <property type="gene ID" value="PSAMB.scaffold3123size19589.g20369"/>
</dbReference>
<feature type="region of interest" description="Disordered" evidence="1">
    <location>
        <begin position="438"/>
        <end position="492"/>
    </location>
</feature>
<feature type="domain" description="SAM" evidence="2">
    <location>
        <begin position="282"/>
        <end position="340"/>
    </location>
</feature>
<feature type="domain" description="SAM" evidence="2">
    <location>
        <begin position="364"/>
        <end position="420"/>
    </location>
</feature>
<feature type="compositionally biased region" description="Basic and acidic residues" evidence="1">
    <location>
        <begin position="125"/>
        <end position="136"/>
    </location>
</feature>
<evidence type="ECO:0000259" key="2">
    <source>
        <dbReference type="PROSITE" id="PS50105"/>
    </source>
</evidence>
<dbReference type="Gene3D" id="1.10.150.50">
    <property type="entry name" value="Transcription Factor, Ets-1"/>
    <property type="match status" value="3"/>
</dbReference>
<dbReference type="SUPFAM" id="SSF47769">
    <property type="entry name" value="SAM/Pointed domain"/>
    <property type="match status" value="3"/>
</dbReference>
<evidence type="ECO:0000256" key="1">
    <source>
        <dbReference type="SAM" id="MobiDB-lite"/>
    </source>
</evidence>
<dbReference type="SMART" id="SM00454">
    <property type="entry name" value="SAM"/>
    <property type="match status" value="3"/>
</dbReference>
<evidence type="ECO:0000313" key="3">
    <source>
        <dbReference type="Proteomes" id="UP000887566"/>
    </source>
</evidence>
<dbReference type="Pfam" id="PF07647">
    <property type="entry name" value="SAM_2"/>
    <property type="match status" value="1"/>
</dbReference>
<protein>
    <submittedName>
        <fullName evidence="4">SAM domain-containing protein</fullName>
    </submittedName>
</protein>
<keyword evidence="3" id="KW-1185">Reference proteome</keyword>
<feature type="compositionally biased region" description="Basic and acidic residues" evidence="1">
    <location>
        <begin position="480"/>
        <end position="489"/>
    </location>
</feature>
<feature type="region of interest" description="Disordered" evidence="1">
    <location>
        <begin position="73"/>
        <end position="141"/>
    </location>
</feature>
<feature type="region of interest" description="Disordered" evidence="1">
    <location>
        <begin position="685"/>
        <end position="727"/>
    </location>
</feature>
<feature type="compositionally biased region" description="Polar residues" evidence="1">
    <location>
        <begin position="557"/>
        <end position="571"/>
    </location>
</feature>
<reference evidence="4" key="1">
    <citation type="submission" date="2022-11" db="UniProtKB">
        <authorList>
            <consortium name="WormBaseParasite"/>
        </authorList>
    </citation>
    <scope>IDENTIFICATION</scope>
</reference>
<proteinExistence type="predicted"/>
<feature type="region of interest" description="Disordered" evidence="1">
    <location>
        <begin position="536"/>
        <end position="597"/>
    </location>
</feature>
<dbReference type="InterPro" id="IPR037614">
    <property type="entry name" value="Kazrin"/>
</dbReference>
<dbReference type="PANTHER" id="PTHR12776:SF1">
    <property type="entry name" value="KAZRIN"/>
    <property type="match status" value="1"/>
</dbReference>
<feature type="compositionally biased region" description="Polar residues" evidence="1">
    <location>
        <begin position="464"/>
        <end position="479"/>
    </location>
</feature>
<feature type="region of interest" description="Disordered" evidence="1">
    <location>
        <begin position="1"/>
        <end position="23"/>
    </location>
</feature>
<dbReference type="InterPro" id="IPR013761">
    <property type="entry name" value="SAM/pointed_sf"/>
</dbReference>
<dbReference type="PROSITE" id="PS50105">
    <property type="entry name" value="SAM_DOMAIN"/>
    <property type="match status" value="3"/>
</dbReference>
<accession>A0A914W362</accession>